<keyword evidence="2" id="KW-0560">Oxidoreductase</keyword>
<dbReference type="PANTHER" id="PTHR43257:SF2">
    <property type="entry name" value="PYRUVATE DEHYDROGENASE E1 COMPONENT SUBUNIT BETA"/>
    <property type="match status" value="1"/>
</dbReference>
<dbReference type="InterPro" id="IPR005475">
    <property type="entry name" value="Transketolase-like_Pyr-bd"/>
</dbReference>
<dbReference type="SUPFAM" id="SSF52922">
    <property type="entry name" value="TK C-terminal domain-like"/>
    <property type="match status" value="1"/>
</dbReference>
<evidence type="ECO:0000313" key="5">
    <source>
        <dbReference type="EMBL" id="CAB5027629.1"/>
    </source>
</evidence>
<dbReference type="InterPro" id="IPR033248">
    <property type="entry name" value="Transketolase_C"/>
</dbReference>
<dbReference type="SMART" id="SM00861">
    <property type="entry name" value="Transket_pyr"/>
    <property type="match status" value="1"/>
</dbReference>
<protein>
    <submittedName>
        <fullName evidence="5">Unannotated protein</fullName>
    </submittedName>
</protein>
<name>A0A6J7RFP6_9ZZZZ</name>
<dbReference type="InterPro" id="IPR009014">
    <property type="entry name" value="Transketo_C/PFOR_II"/>
</dbReference>
<dbReference type="SUPFAM" id="SSF52518">
    <property type="entry name" value="Thiamin diphosphate-binding fold (THDP-binding)"/>
    <property type="match status" value="1"/>
</dbReference>
<reference evidence="5" key="1">
    <citation type="submission" date="2020-05" db="EMBL/GenBank/DDBJ databases">
        <authorList>
            <person name="Chiriac C."/>
            <person name="Salcher M."/>
            <person name="Ghai R."/>
            <person name="Kavagutti S V."/>
        </authorList>
    </citation>
    <scope>NUCLEOTIDE SEQUENCE</scope>
</reference>
<feature type="domain" description="Transketolase-like pyrimidine-binding" evidence="4">
    <location>
        <begin position="9"/>
        <end position="185"/>
    </location>
</feature>
<dbReference type="Gene3D" id="3.40.50.920">
    <property type="match status" value="1"/>
</dbReference>
<organism evidence="5">
    <name type="scientific">freshwater metagenome</name>
    <dbReference type="NCBI Taxonomy" id="449393"/>
    <lineage>
        <taxon>unclassified sequences</taxon>
        <taxon>metagenomes</taxon>
        <taxon>ecological metagenomes</taxon>
    </lineage>
</organism>
<dbReference type="CDD" id="cd07036">
    <property type="entry name" value="TPP_PYR_E1-PDHc-beta_like"/>
    <property type="match status" value="1"/>
</dbReference>
<dbReference type="InterPro" id="IPR029061">
    <property type="entry name" value="THDP-binding"/>
</dbReference>
<keyword evidence="3" id="KW-0786">Thiamine pyrophosphate</keyword>
<dbReference type="Gene3D" id="3.40.50.970">
    <property type="match status" value="1"/>
</dbReference>
<dbReference type="GO" id="GO:0016491">
    <property type="term" value="F:oxidoreductase activity"/>
    <property type="evidence" value="ECO:0007669"/>
    <property type="project" value="UniProtKB-KW"/>
</dbReference>
<dbReference type="AlphaFoldDB" id="A0A6J7RFP6"/>
<dbReference type="FunFam" id="3.40.50.970:FF:000001">
    <property type="entry name" value="Pyruvate dehydrogenase E1 beta subunit"/>
    <property type="match status" value="1"/>
</dbReference>
<evidence type="ECO:0000313" key="6">
    <source>
        <dbReference type="EMBL" id="CAB5065285.1"/>
    </source>
</evidence>
<dbReference type="Pfam" id="PF02780">
    <property type="entry name" value="Transketolase_C"/>
    <property type="match status" value="1"/>
</dbReference>
<proteinExistence type="predicted"/>
<dbReference type="Pfam" id="PF02779">
    <property type="entry name" value="Transket_pyr"/>
    <property type="match status" value="1"/>
</dbReference>
<dbReference type="PANTHER" id="PTHR43257">
    <property type="entry name" value="PYRUVATE DEHYDROGENASE E1 COMPONENT BETA SUBUNIT"/>
    <property type="match status" value="1"/>
</dbReference>
<evidence type="ECO:0000256" key="2">
    <source>
        <dbReference type="ARBA" id="ARBA00023002"/>
    </source>
</evidence>
<sequence>MTTTEPRIIPMGLALNEAMDIAMGLDEKVFLLGEDIAEPSGGVYKITKGLSTKYGTHRVRKTPISEAAIIGAAVGAAIAGYKPVAEIMIMDFIAVCLDQITNHAAKIRYMSGGQTTVPMVIRTSAGAGRQFGAQHSEMLEAWAVHTPGLKVVVPSNPADAKGLLISSIFDPDPVLFVEPMLMYWDPQYACDVPVGDNRIPLGKANVVREGKDVTVISYGKQVHDAVKAAEILAGEGVSVEVIDLRTLVPLDEATVLASVSKTKRAVVVHEAVTRCGFGAELSSRIHEELFGTLAAPVARVGGQNTPVPYAKNLETAFVPQVADIVAAIKSLNK</sequence>
<evidence type="ECO:0000259" key="4">
    <source>
        <dbReference type="SMART" id="SM00861"/>
    </source>
</evidence>
<evidence type="ECO:0000256" key="1">
    <source>
        <dbReference type="ARBA" id="ARBA00001964"/>
    </source>
</evidence>
<dbReference type="NCBIfam" id="NF006667">
    <property type="entry name" value="PRK09212.1"/>
    <property type="match status" value="1"/>
</dbReference>
<dbReference type="FunFam" id="3.40.50.920:FF:000001">
    <property type="entry name" value="Pyruvate dehydrogenase E1 beta subunit"/>
    <property type="match status" value="1"/>
</dbReference>
<gene>
    <name evidence="5" type="ORF">UFOPK4098_01266</name>
    <name evidence="6" type="ORF">UFOPK4347_00896</name>
</gene>
<comment type="cofactor">
    <cofactor evidence="1">
        <name>thiamine diphosphate</name>
        <dbReference type="ChEBI" id="CHEBI:58937"/>
    </cofactor>
</comment>
<dbReference type="EMBL" id="CAFBQU010000020">
    <property type="protein sequence ID" value="CAB5065285.1"/>
    <property type="molecule type" value="Genomic_DNA"/>
</dbReference>
<accession>A0A6J7RFP6</accession>
<evidence type="ECO:0000256" key="3">
    <source>
        <dbReference type="ARBA" id="ARBA00023052"/>
    </source>
</evidence>
<dbReference type="EMBL" id="CAFBPN010000088">
    <property type="protein sequence ID" value="CAB5027629.1"/>
    <property type="molecule type" value="Genomic_DNA"/>
</dbReference>